<dbReference type="AlphaFoldDB" id="A0A4C1ULU6"/>
<gene>
    <name evidence="1" type="ORF">EVAR_18872_1</name>
</gene>
<dbReference type="STRING" id="151549.A0A4C1ULU6"/>
<evidence type="ECO:0000313" key="1">
    <source>
        <dbReference type="EMBL" id="GBP27395.1"/>
    </source>
</evidence>
<protein>
    <submittedName>
        <fullName evidence="1">Uncharacterized protein</fullName>
    </submittedName>
</protein>
<proteinExistence type="predicted"/>
<name>A0A4C1ULU6_EUMVA</name>
<accession>A0A4C1ULU6</accession>
<dbReference type="EMBL" id="BGZK01000192">
    <property type="protein sequence ID" value="GBP27395.1"/>
    <property type="molecule type" value="Genomic_DNA"/>
</dbReference>
<evidence type="ECO:0000313" key="2">
    <source>
        <dbReference type="Proteomes" id="UP000299102"/>
    </source>
</evidence>
<dbReference type="OrthoDB" id="8191755at2759"/>
<sequence>MHYGLSLQQFRTLAYEYAEYLGYKDSESWKKNKRAEKDWAEGFRNRNQELSLRKPENTSAARFAFYKTAVTEFFDNIERVMLRIKFTPDHIVNLDEIGINAVLPKVLAEKKKTGE</sequence>
<dbReference type="Proteomes" id="UP000299102">
    <property type="component" value="Unassembled WGS sequence"/>
</dbReference>
<organism evidence="1 2">
    <name type="scientific">Eumeta variegata</name>
    <name type="common">Bagworm moth</name>
    <name type="synonym">Eumeta japonica</name>
    <dbReference type="NCBI Taxonomy" id="151549"/>
    <lineage>
        <taxon>Eukaryota</taxon>
        <taxon>Metazoa</taxon>
        <taxon>Ecdysozoa</taxon>
        <taxon>Arthropoda</taxon>
        <taxon>Hexapoda</taxon>
        <taxon>Insecta</taxon>
        <taxon>Pterygota</taxon>
        <taxon>Neoptera</taxon>
        <taxon>Endopterygota</taxon>
        <taxon>Lepidoptera</taxon>
        <taxon>Glossata</taxon>
        <taxon>Ditrysia</taxon>
        <taxon>Tineoidea</taxon>
        <taxon>Psychidae</taxon>
        <taxon>Oiketicinae</taxon>
        <taxon>Eumeta</taxon>
    </lineage>
</organism>
<keyword evidence="2" id="KW-1185">Reference proteome</keyword>
<comment type="caution">
    <text evidence="1">The sequence shown here is derived from an EMBL/GenBank/DDBJ whole genome shotgun (WGS) entry which is preliminary data.</text>
</comment>
<reference evidence="1 2" key="1">
    <citation type="journal article" date="2019" name="Commun. Biol.">
        <title>The bagworm genome reveals a unique fibroin gene that provides high tensile strength.</title>
        <authorList>
            <person name="Kono N."/>
            <person name="Nakamura H."/>
            <person name="Ohtoshi R."/>
            <person name="Tomita M."/>
            <person name="Numata K."/>
            <person name="Arakawa K."/>
        </authorList>
    </citation>
    <scope>NUCLEOTIDE SEQUENCE [LARGE SCALE GENOMIC DNA]</scope>
</reference>